<evidence type="ECO:0000313" key="2">
    <source>
        <dbReference type="EMBL" id="MBB4658166.1"/>
    </source>
</evidence>
<dbReference type="AlphaFoldDB" id="A0A840HZ95"/>
<evidence type="ECO:0000313" key="3">
    <source>
        <dbReference type="Proteomes" id="UP000563524"/>
    </source>
</evidence>
<gene>
    <name evidence="2" type="ORF">GGQ59_000666</name>
</gene>
<keyword evidence="3" id="KW-1185">Reference proteome</keyword>
<accession>A0A840HZ95</accession>
<evidence type="ECO:0000259" key="1">
    <source>
        <dbReference type="Pfam" id="PF22741"/>
    </source>
</evidence>
<dbReference type="SUPFAM" id="SSF52799">
    <property type="entry name" value="(Phosphotyrosine protein) phosphatases II"/>
    <property type="match status" value="1"/>
</dbReference>
<dbReference type="RefSeq" id="WP_183815789.1">
    <property type="nucleotide sequence ID" value="NZ_JACHOB010000001.1"/>
</dbReference>
<dbReference type="Gene3D" id="3.90.190.10">
    <property type="entry name" value="Protein tyrosine phosphatase superfamily"/>
    <property type="match status" value="1"/>
</dbReference>
<sequence>MKFLLPEDFATRRGRRRAWRSLLLDDHGALRLVYDNTHRLSPKLWRTYQPSPSRIARWAGMGVKTIVNLRGLRNHERQPGFYYLEEEAARRHGVRLVNLRAYSREAPKRDFVLDLAALFETMDYPAILHCKSGADRAGLASTLYLFLHERRPLDEALRQLSFRYGHVRHGKTGVLGAFFGAYREAARAEDAEETPEHFLSWVRNDYDREAVQAAFRPTRLGSLLTERILRRE</sequence>
<comment type="caution">
    <text evidence="2">The sequence shown here is derived from an EMBL/GenBank/DDBJ whole genome shotgun (WGS) entry which is preliminary data.</text>
</comment>
<dbReference type="EMBL" id="JACHOB010000001">
    <property type="protein sequence ID" value="MBB4658166.1"/>
    <property type="molecule type" value="Genomic_DNA"/>
</dbReference>
<protein>
    <submittedName>
        <fullName evidence="2">Protein tyrosine/serine phosphatase</fullName>
    </submittedName>
</protein>
<name>A0A840HZ95_9PROT</name>
<dbReference type="InterPro" id="IPR029021">
    <property type="entry name" value="Prot-tyrosine_phosphatase-like"/>
</dbReference>
<reference evidence="2 3" key="1">
    <citation type="submission" date="2020-08" db="EMBL/GenBank/DDBJ databases">
        <title>Genomic Encyclopedia of Type Strains, Phase IV (KMG-IV): sequencing the most valuable type-strain genomes for metagenomic binning, comparative biology and taxonomic classification.</title>
        <authorList>
            <person name="Goeker M."/>
        </authorList>
    </citation>
    <scope>NUCLEOTIDE SEQUENCE [LARGE SCALE GENOMIC DNA]</scope>
    <source>
        <strain evidence="2 3">DSM 102850</strain>
    </source>
</reference>
<dbReference type="InterPro" id="IPR055214">
    <property type="entry name" value="PTP-NADK"/>
</dbReference>
<organism evidence="2 3">
    <name type="scientific">Parvularcula dongshanensis</name>
    <dbReference type="NCBI Taxonomy" id="1173995"/>
    <lineage>
        <taxon>Bacteria</taxon>
        <taxon>Pseudomonadati</taxon>
        <taxon>Pseudomonadota</taxon>
        <taxon>Alphaproteobacteria</taxon>
        <taxon>Parvularculales</taxon>
        <taxon>Parvularculaceae</taxon>
        <taxon>Parvularcula</taxon>
    </lineage>
</organism>
<dbReference type="Proteomes" id="UP000563524">
    <property type="component" value="Unassembled WGS sequence"/>
</dbReference>
<dbReference type="Pfam" id="PF22741">
    <property type="entry name" value="PTP-NADK"/>
    <property type="match status" value="1"/>
</dbReference>
<feature type="domain" description="DSP-PTPase phosphatase fused to NAD+ Kinase" evidence="1">
    <location>
        <begin position="41"/>
        <end position="140"/>
    </location>
</feature>
<proteinExistence type="predicted"/>